<protein>
    <submittedName>
        <fullName evidence="2">Uncharacterized protein</fullName>
    </submittedName>
</protein>
<dbReference type="EMBL" id="OZ021738">
    <property type="protein sequence ID" value="CAK9319715.1"/>
    <property type="molecule type" value="Genomic_DNA"/>
</dbReference>
<keyword evidence="1" id="KW-1133">Transmembrane helix</keyword>
<gene>
    <name evidence="2" type="ORF">CITCOLO1_LOCUS11732</name>
</gene>
<keyword evidence="1" id="KW-0472">Membrane</keyword>
<reference evidence="2 3" key="1">
    <citation type="submission" date="2024-03" db="EMBL/GenBank/DDBJ databases">
        <authorList>
            <person name="Gkanogiannis A."/>
            <person name="Becerra Lopez-Lavalle L."/>
        </authorList>
    </citation>
    <scope>NUCLEOTIDE SEQUENCE [LARGE SCALE GENOMIC DNA]</scope>
</reference>
<evidence type="ECO:0000313" key="3">
    <source>
        <dbReference type="Proteomes" id="UP001642487"/>
    </source>
</evidence>
<sequence length="137" mass="15572">MNERVPYLYYQTKRERFDLPLSPTNFKDGQFPTMAAPSSSARGPQPPHLGLSLSSCPLLLPHRFLSSSREYHMAPHFPLSILHHLGSNDVQIKKRIPVLTRLVALCLGLKGIMNCFMFHFDNLGKQLILRLVLTVAY</sequence>
<name>A0ABP0YLH4_9ROSI</name>
<keyword evidence="3" id="KW-1185">Reference proteome</keyword>
<accession>A0ABP0YLH4</accession>
<feature type="transmembrane region" description="Helical" evidence="1">
    <location>
        <begin position="102"/>
        <end position="120"/>
    </location>
</feature>
<evidence type="ECO:0000256" key="1">
    <source>
        <dbReference type="SAM" id="Phobius"/>
    </source>
</evidence>
<organism evidence="2 3">
    <name type="scientific">Citrullus colocynthis</name>
    <name type="common">colocynth</name>
    <dbReference type="NCBI Taxonomy" id="252529"/>
    <lineage>
        <taxon>Eukaryota</taxon>
        <taxon>Viridiplantae</taxon>
        <taxon>Streptophyta</taxon>
        <taxon>Embryophyta</taxon>
        <taxon>Tracheophyta</taxon>
        <taxon>Spermatophyta</taxon>
        <taxon>Magnoliopsida</taxon>
        <taxon>eudicotyledons</taxon>
        <taxon>Gunneridae</taxon>
        <taxon>Pentapetalae</taxon>
        <taxon>rosids</taxon>
        <taxon>fabids</taxon>
        <taxon>Cucurbitales</taxon>
        <taxon>Cucurbitaceae</taxon>
        <taxon>Benincaseae</taxon>
        <taxon>Citrullus</taxon>
    </lineage>
</organism>
<dbReference type="Proteomes" id="UP001642487">
    <property type="component" value="Chromosome 4"/>
</dbReference>
<proteinExistence type="predicted"/>
<evidence type="ECO:0000313" key="2">
    <source>
        <dbReference type="EMBL" id="CAK9319715.1"/>
    </source>
</evidence>
<keyword evidence="1" id="KW-0812">Transmembrane</keyword>